<evidence type="ECO:0000256" key="2">
    <source>
        <dbReference type="ARBA" id="ARBA00022857"/>
    </source>
</evidence>
<name>A0ABY0HJD3_9PEZI</name>
<dbReference type="Pfam" id="PF00106">
    <property type="entry name" value="adh_short"/>
    <property type="match status" value="1"/>
</dbReference>
<reference evidence="4 5" key="1">
    <citation type="submission" date="2018-06" db="EMBL/GenBank/DDBJ databases">
        <title>Complete Genomes of Monosporascus.</title>
        <authorList>
            <person name="Robinson A.J."/>
            <person name="Natvig D.O."/>
        </authorList>
    </citation>
    <scope>NUCLEOTIDE SEQUENCE [LARGE SCALE GENOMIC DNA]</scope>
    <source>
        <strain evidence="4 5">CBS 609.92</strain>
    </source>
</reference>
<comment type="similarity">
    <text evidence="1">Belongs to the short-chain dehydrogenases/reductases (SDR) family.</text>
</comment>
<keyword evidence="5" id="KW-1185">Reference proteome</keyword>
<dbReference type="PRINTS" id="PR00081">
    <property type="entry name" value="GDHRDH"/>
</dbReference>
<accession>A0ABY0HJD3</accession>
<organism evidence="4 5">
    <name type="scientific">Monosporascus cannonballus</name>
    <dbReference type="NCBI Taxonomy" id="155416"/>
    <lineage>
        <taxon>Eukaryota</taxon>
        <taxon>Fungi</taxon>
        <taxon>Dikarya</taxon>
        <taxon>Ascomycota</taxon>
        <taxon>Pezizomycotina</taxon>
        <taxon>Sordariomycetes</taxon>
        <taxon>Xylariomycetidae</taxon>
        <taxon>Xylariales</taxon>
        <taxon>Xylariales incertae sedis</taxon>
        <taxon>Monosporascus</taxon>
    </lineage>
</organism>
<gene>
    <name evidence="4" type="ORF">DL762_000525</name>
</gene>
<protein>
    <recommendedName>
        <fullName evidence="6">Ketoreductase (KR) domain-containing protein</fullName>
    </recommendedName>
</protein>
<dbReference type="EMBL" id="QJNS01000010">
    <property type="protein sequence ID" value="RYO94429.1"/>
    <property type="molecule type" value="Genomic_DNA"/>
</dbReference>
<dbReference type="InterPro" id="IPR002347">
    <property type="entry name" value="SDR_fam"/>
</dbReference>
<comment type="caution">
    <text evidence="4">The sequence shown here is derived from an EMBL/GenBank/DDBJ whole genome shotgun (WGS) entry which is preliminary data.</text>
</comment>
<dbReference type="Gene3D" id="3.40.50.720">
    <property type="entry name" value="NAD(P)-binding Rossmann-like Domain"/>
    <property type="match status" value="1"/>
</dbReference>
<evidence type="ECO:0000256" key="1">
    <source>
        <dbReference type="ARBA" id="ARBA00006484"/>
    </source>
</evidence>
<evidence type="ECO:0000313" key="4">
    <source>
        <dbReference type="EMBL" id="RYO94429.1"/>
    </source>
</evidence>
<dbReference type="SUPFAM" id="SSF51735">
    <property type="entry name" value="NAD(P)-binding Rossmann-fold domains"/>
    <property type="match status" value="1"/>
</dbReference>
<dbReference type="InterPro" id="IPR052178">
    <property type="entry name" value="Sec_Metab_Biosynth_SDR"/>
</dbReference>
<sequence>MASSVKCDTLFSVDGLVAVITGGGSGLGLMMATALAENGASRVYIVGRREDKLQEAAAPYPNIIVPLTGDITSQDSLQAVAEHVRQETGYINLLVANAGIAGPGLKGLSPRATPTDFVRSAWTTPMAEFDAVYNLNCTATYYTILAFLELLDMGNKRRLPGTPHAQVVATSSMVAFQRDPRYGFAYLSSKAAVISMMKSFATRGVSWGIRFNSIAPGLFPSDMSESALVPFKVSREKDLTEEGAFARSFLPAERAGSKEDIAGVLLYLASKAGAYVNGSVMLVDGGKIATVPATY</sequence>
<keyword evidence="3" id="KW-0560">Oxidoreductase</keyword>
<dbReference type="PANTHER" id="PTHR43618:SF18">
    <property type="entry name" value="SHORT CHAIN DEHYDROGENASE_REDUCTASE FAMILY (AFU_ORTHOLOGUE AFUA_5G12480)"/>
    <property type="match status" value="1"/>
</dbReference>
<dbReference type="CDD" id="cd05233">
    <property type="entry name" value="SDR_c"/>
    <property type="match status" value="1"/>
</dbReference>
<dbReference type="InterPro" id="IPR036291">
    <property type="entry name" value="NAD(P)-bd_dom_sf"/>
</dbReference>
<proteinExistence type="inferred from homology"/>
<dbReference type="Proteomes" id="UP000294003">
    <property type="component" value="Unassembled WGS sequence"/>
</dbReference>
<evidence type="ECO:0008006" key="6">
    <source>
        <dbReference type="Google" id="ProtNLM"/>
    </source>
</evidence>
<evidence type="ECO:0000313" key="5">
    <source>
        <dbReference type="Proteomes" id="UP000294003"/>
    </source>
</evidence>
<evidence type="ECO:0000256" key="3">
    <source>
        <dbReference type="ARBA" id="ARBA00023002"/>
    </source>
</evidence>
<dbReference type="PANTHER" id="PTHR43618">
    <property type="entry name" value="7-ALPHA-HYDROXYSTEROID DEHYDROGENASE"/>
    <property type="match status" value="1"/>
</dbReference>
<keyword evidence="2" id="KW-0521">NADP</keyword>